<feature type="non-terminal residue" evidence="2">
    <location>
        <position position="1"/>
    </location>
</feature>
<dbReference type="PANTHER" id="PTHR32108:SF9">
    <property type="entry name" value="REVERSE TRANSCRIPTASE RNASE H-LIKE DOMAIN-CONTAINING PROTEIN"/>
    <property type="match status" value="1"/>
</dbReference>
<reference evidence="2" key="1">
    <citation type="submission" date="2018-05" db="EMBL/GenBank/DDBJ databases">
        <title>Draft genome of Mucuna pruriens seed.</title>
        <authorList>
            <person name="Nnadi N.E."/>
            <person name="Vos R."/>
            <person name="Hasami M.H."/>
            <person name="Devisetty U.K."/>
            <person name="Aguiy J.C."/>
        </authorList>
    </citation>
    <scope>NUCLEOTIDE SEQUENCE [LARGE SCALE GENOMIC DNA]</scope>
    <source>
        <strain evidence="2">JCA_2017</strain>
    </source>
</reference>
<sequence>MTSSTLDHTSPKYLNPPQPNIDTLQRRSNARVITPIPMPYAELLPYSIHNLLIVIVPLKPIQPPYPKSYDPNAKCEYHVGAIRHPTKKCWSFHERIMLVCNISSWYTIYQHCGTQKKGIWDIYVQRQDNLGISKAKIETSTSPYDSN</sequence>
<keyword evidence="3" id="KW-1185">Reference proteome</keyword>
<dbReference type="PANTHER" id="PTHR32108">
    <property type="entry name" value="DNA-DIRECTED RNA POLYMERASE SUBUNIT ALPHA"/>
    <property type="match status" value="1"/>
</dbReference>
<comment type="caution">
    <text evidence="2">The sequence shown here is derived from an EMBL/GenBank/DDBJ whole genome shotgun (WGS) entry which is preliminary data.</text>
</comment>
<dbReference type="Proteomes" id="UP000257109">
    <property type="component" value="Unassembled WGS sequence"/>
</dbReference>
<organism evidence="2 3">
    <name type="scientific">Mucuna pruriens</name>
    <name type="common">Velvet bean</name>
    <name type="synonym">Dolichos pruriens</name>
    <dbReference type="NCBI Taxonomy" id="157652"/>
    <lineage>
        <taxon>Eukaryota</taxon>
        <taxon>Viridiplantae</taxon>
        <taxon>Streptophyta</taxon>
        <taxon>Embryophyta</taxon>
        <taxon>Tracheophyta</taxon>
        <taxon>Spermatophyta</taxon>
        <taxon>Magnoliopsida</taxon>
        <taxon>eudicotyledons</taxon>
        <taxon>Gunneridae</taxon>
        <taxon>Pentapetalae</taxon>
        <taxon>rosids</taxon>
        <taxon>fabids</taxon>
        <taxon>Fabales</taxon>
        <taxon>Fabaceae</taxon>
        <taxon>Papilionoideae</taxon>
        <taxon>50 kb inversion clade</taxon>
        <taxon>NPAAA clade</taxon>
        <taxon>indigoferoid/millettioid clade</taxon>
        <taxon>Phaseoleae</taxon>
        <taxon>Mucuna</taxon>
    </lineage>
</organism>
<evidence type="ECO:0000313" key="3">
    <source>
        <dbReference type="Proteomes" id="UP000257109"/>
    </source>
</evidence>
<proteinExistence type="predicted"/>
<dbReference type="AlphaFoldDB" id="A0A371E4W4"/>
<accession>A0A371E4W4</accession>
<evidence type="ECO:0000256" key="1">
    <source>
        <dbReference type="SAM" id="MobiDB-lite"/>
    </source>
</evidence>
<protein>
    <submittedName>
        <fullName evidence="2">Uncharacterized protein</fullName>
    </submittedName>
</protein>
<evidence type="ECO:0000313" key="2">
    <source>
        <dbReference type="EMBL" id="RDX61069.1"/>
    </source>
</evidence>
<name>A0A371E4W4_MUCPR</name>
<feature type="region of interest" description="Disordered" evidence="1">
    <location>
        <begin position="1"/>
        <end position="21"/>
    </location>
</feature>
<gene>
    <name evidence="2" type="ORF">CR513_60733</name>
</gene>
<dbReference type="EMBL" id="QJKJ01016373">
    <property type="protein sequence ID" value="RDX61069.1"/>
    <property type="molecule type" value="Genomic_DNA"/>
</dbReference>